<dbReference type="EMBL" id="JBIPKE010000019">
    <property type="protein sequence ID" value="MFH6985334.1"/>
    <property type="molecule type" value="Genomic_DNA"/>
</dbReference>
<feature type="transmembrane region" description="Helical" evidence="1">
    <location>
        <begin position="127"/>
        <end position="145"/>
    </location>
</feature>
<dbReference type="InterPro" id="IPR003675">
    <property type="entry name" value="Rce1/LyrA-like_dom"/>
</dbReference>
<keyword evidence="4" id="KW-1185">Reference proteome</keyword>
<evidence type="ECO:0000256" key="1">
    <source>
        <dbReference type="SAM" id="Phobius"/>
    </source>
</evidence>
<comment type="caution">
    <text evidence="3">The sequence shown here is derived from an EMBL/GenBank/DDBJ whole genome shotgun (WGS) entry which is preliminary data.</text>
</comment>
<protein>
    <submittedName>
        <fullName evidence="3">CPBP family intramembrane glutamic endopeptidase</fullName>
        <ecNumber evidence="3">3.4.-.-</ecNumber>
    </submittedName>
</protein>
<accession>A0ABW7NCR4</accession>
<reference evidence="3 4" key="1">
    <citation type="journal article" date="2013" name="Int. J. Syst. Evol. Microbiol.">
        <title>Marinoscillum luteum sp. nov., isolated from marine sediment.</title>
        <authorList>
            <person name="Cha I.T."/>
            <person name="Park S.J."/>
            <person name="Kim S.J."/>
            <person name="Kim J.G."/>
            <person name="Jung M.Y."/>
            <person name="Shin K.S."/>
            <person name="Kwon K.K."/>
            <person name="Yang S.H."/>
            <person name="Seo Y.S."/>
            <person name="Rhee S.K."/>
        </authorList>
    </citation>
    <scope>NUCLEOTIDE SEQUENCE [LARGE SCALE GENOMIC DNA]</scope>
    <source>
        <strain evidence="3 4">KCTC 23939</strain>
    </source>
</reference>
<feature type="domain" description="CAAX prenyl protease 2/Lysostaphin resistance protein A-like" evidence="2">
    <location>
        <begin position="228"/>
        <end position="298"/>
    </location>
</feature>
<keyword evidence="1" id="KW-1133">Transmembrane helix</keyword>
<keyword evidence="3" id="KW-0378">Hydrolase</keyword>
<evidence type="ECO:0000259" key="2">
    <source>
        <dbReference type="Pfam" id="PF02517"/>
    </source>
</evidence>
<feature type="transmembrane region" description="Helical" evidence="1">
    <location>
        <begin position="54"/>
        <end position="74"/>
    </location>
</feature>
<feature type="transmembrane region" description="Helical" evidence="1">
    <location>
        <begin position="234"/>
        <end position="257"/>
    </location>
</feature>
<keyword evidence="1" id="KW-0812">Transmembrane</keyword>
<evidence type="ECO:0000313" key="4">
    <source>
        <dbReference type="Proteomes" id="UP001610063"/>
    </source>
</evidence>
<feature type="transmembrane region" description="Helical" evidence="1">
    <location>
        <begin position="86"/>
        <end position="107"/>
    </location>
</feature>
<sequence>MRQIFEYLKEYQRKHFDLKLYLLISLFLTICFVFNYTYDFEDSVIDSYRGTFLHWLYMFLWMIFPFLGVSLLIARVKQIPVFTGSFWLMLVIGFAILALDRSFIGHLQIIKGLRPIDYRFAARCLNWSSSIFLNVIPLMLVYAIFESERPRNYYGLALKRFDPKPYFLLLAGAMVFIGIGSFFSDIQSYYPRFQYSGGDNFAEAHGIPVWMSVLLYEITYGSDFVSVEVFFRGFLIHAFVKTLGGYAVLPMVASYAFLHFGKPLTEAISSVFGGYILGIISYNSKNVWGGIIIHMGVAWTMELFGYLQSFI</sequence>
<feature type="transmembrane region" description="Helical" evidence="1">
    <location>
        <begin position="20"/>
        <end position="38"/>
    </location>
</feature>
<dbReference type="Pfam" id="PF02517">
    <property type="entry name" value="Rce1-like"/>
    <property type="match status" value="1"/>
</dbReference>
<feature type="transmembrane region" description="Helical" evidence="1">
    <location>
        <begin position="166"/>
        <end position="183"/>
    </location>
</feature>
<dbReference type="EC" id="3.4.-.-" evidence="3"/>
<dbReference type="Proteomes" id="UP001610063">
    <property type="component" value="Unassembled WGS sequence"/>
</dbReference>
<organism evidence="3 4">
    <name type="scientific">Marinoscillum luteum</name>
    <dbReference type="NCBI Taxonomy" id="861051"/>
    <lineage>
        <taxon>Bacteria</taxon>
        <taxon>Pseudomonadati</taxon>
        <taxon>Bacteroidota</taxon>
        <taxon>Cytophagia</taxon>
        <taxon>Cytophagales</taxon>
        <taxon>Reichenbachiellaceae</taxon>
        <taxon>Marinoscillum</taxon>
    </lineage>
</organism>
<dbReference type="GO" id="GO:0016787">
    <property type="term" value="F:hydrolase activity"/>
    <property type="evidence" value="ECO:0007669"/>
    <property type="project" value="UniProtKB-KW"/>
</dbReference>
<gene>
    <name evidence="3" type="ORF">ACHKAR_17910</name>
</gene>
<proteinExistence type="predicted"/>
<feature type="transmembrane region" description="Helical" evidence="1">
    <location>
        <begin position="264"/>
        <end position="282"/>
    </location>
</feature>
<evidence type="ECO:0000313" key="3">
    <source>
        <dbReference type="EMBL" id="MFH6985334.1"/>
    </source>
</evidence>
<name>A0ABW7NCR4_9BACT</name>
<keyword evidence="1" id="KW-0472">Membrane</keyword>
<dbReference type="RefSeq" id="WP_395418808.1">
    <property type="nucleotide sequence ID" value="NZ_JBIPKE010000019.1"/>
</dbReference>